<feature type="domain" description="Phospholipase/carboxylesterase/thioesterase" evidence="4">
    <location>
        <begin position="260"/>
        <end position="371"/>
    </location>
</feature>
<dbReference type="InterPro" id="IPR050955">
    <property type="entry name" value="Plant_Biomass_Hydrol_Est"/>
</dbReference>
<keyword evidence="6" id="KW-1185">Reference proteome</keyword>
<dbReference type="RefSeq" id="WP_088843336.1">
    <property type="nucleotide sequence ID" value="NZ_FYEW01000001.1"/>
</dbReference>
<keyword evidence="1 3" id="KW-0732">Signal</keyword>
<dbReference type="InterPro" id="IPR029058">
    <property type="entry name" value="AB_hydrolase_fold"/>
</dbReference>
<evidence type="ECO:0000256" key="2">
    <source>
        <dbReference type="ARBA" id="ARBA00022801"/>
    </source>
</evidence>
<dbReference type="PANTHER" id="PTHR43037:SF5">
    <property type="entry name" value="FERULOYL ESTERASE"/>
    <property type="match status" value="1"/>
</dbReference>
<gene>
    <name evidence="5" type="ORF">SAMN06265337_2097</name>
</gene>
<dbReference type="Gene3D" id="3.40.50.1820">
    <property type="entry name" value="alpha/beta hydrolase"/>
    <property type="match status" value="1"/>
</dbReference>
<dbReference type="GO" id="GO:0016787">
    <property type="term" value="F:hydrolase activity"/>
    <property type="evidence" value="ECO:0007669"/>
    <property type="project" value="UniProtKB-KW"/>
</dbReference>
<feature type="chain" id="PRO_5013075377" evidence="3">
    <location>
        <begin position="26"/>
        <end position="399"/>
    </location>
</feature>
<accession>A0A212TPA5</accession>
<dbReference type="Proteomes" id="UP000198131">
    <property type="component" value="Unassembled WGS sequence"/>
</dbReference>
<dbReference type="PANTHER" id="PTHR43037">
    <property type="entry name" value="UNNAMED PRODUCT-RELATED"/>
    <property type="match status" value="1"/>
</dbReference>
<dbReference type="EMBL" id="FYEW01000001">
    <property type="protein sequence ID" value="SNC67859.1"/>
    <property type="molecule type" value="Genomic_DNA"/>
</dbReference>
<reference evidence="6" key="1">
    <citation type="submission" date="2017-06" db="EMBL/GenBank/DDBJ databases">
        <authorList>
            <person name="Varghese N."/>
            <person name="Submissions S."/>
        </authorList>
    </citation>
    <scope>NUCLEOTIDE SEQUENCE [LARGE SCALE GENOMIC DNA]</scope>
    <source>
        <strain evidence="6">DSM 11116</strain>
    </source>
</reference>
<evidence type="ECO:0000256" key="1">
    <source>
        <dbReference type="ARBA" id="ARBA00022729"/>
    </source>
</evidence>
<evidence type="ECO:0000313" key="5">
    <source>
        <dbReference type="EMBL" id="SNC67859.1"/>
    </source>
</evidence>
<evidence type="ECO:0000256" key="3">
    <source>
        <dbReference type="SAM" id="SignalP"/>
    </source>
</evidence>
<sequence length="399" mass="43680">MKLLKLFALPVIGLLGLFAGPNAQAQTQTYGQLLEDAARHLGQKNYCEATTAFKRALTDSTQVGPFDLYAGAGAAANCPGQQGQALRWLLQLTRQANVPITARDVDNMAQDESFSSLHGFAEWSRFLAGMRQVAARRTTEAQHAAAEWRRNALNQALPVPTKKGRYAAVSPGFALYHAPVDTVQVPYLVYVPNSYQPTRPAALLVYLHGGVASTTQFQASDPGVAQEPVFAAAAEQHALVLYPFGRQSFGWLEQRAALDNVRTMVEQVKQRYHIDSRRVYLGGMSNGGTAAFWYACQSPAGFAGFFALSALPVSALGPLNFMQLRRGASFYSLHAQDDQVVAYQEVQAIYAQHQEQARQWHFETLPTGGHAFLYGPEGATALRELLTRMMRKPGSGQVQ</sequence>
<evidence type="ECO:0000259" key="4">
    <source>
        <dbReference type="Pfam" id="PF02230"/>
    </source>
</evidence>
<keyword evidence="2" id="KW-0378">Hydrolase</keyword>
<proteinExistence type="predicted"/>
<evidence type="ECO:0000313" key="6">
    <source>
        <dbReference type="Proteomes" id="UP000198131"/>
    </source>
</evidence>
<organism evidence="5 6">
    <name type="scientific">Hymenobacter gelipurpurascens</name>
    <dbReference type="NCBI Taxonomy" id="89968"/>
    <lineage>
        <taxon>Bacteria</taxon>
        <taxon>Pseudomonadati</taxon>
        <taxon>Bacteroidota</taxon>
        <taxon>Cytophagia</taxon>
        <taxon>Cytophagales</taxon>
        <taxon>Hymenobacteraceae</taxon>
        <taxon>Hymenobacter</taxon>
    </lineage>
</organism>
<protein>
    <submittedName>
        <fullName evidence="5">Phospholipase/Carboxylesterase</fullName>
    </submittedName>
</protein>
<dbReference type="OrthoDB" id="9795555at2"/>
<dbReference type="InterPro" id="IPR003140">
    <property type="entry name" value="PLipase/COase/thioEstase"/>
</dbReference>
<dbReference type="SUPFAM" id="SSF53474">
    <property type="entry name" value="alpha/beta-Hydrolases"/>
    <property type="match status" value="1"/>
</dbReference>
<dbReference type="Pfam" id="PF02230">
    <property type="entry name" value="Abhydrolase_2"/>
    <property type="match status" value="1"/>
</dbReference>
<name>A0A212TPA5_9BACT</name>
<feature type="signal peptide" evidence="3">
    <location>
        <begin position="1"/>
        <end position="25"/>
    </location>
</feature>
<dbReference type="AlphaFoldDB" id="A0A212TPA5"/>